<evidence type="ECO:0000256" key="4">
    <source>
        <dbReference type="ARBA" id="ARBA00022989"/>
    </source>
</evidence>
<dbReference type="InterPro" id="IPR035906">
    <property type="entry name" value="MetI-like_sf"/>
</dbReference>
<feature type="region of interest" description="Disordered" evidence="7">
    <location>
        <begin position="215"/>
        <end position="241"/>
    </location>
</feature>
<dbReference type="Gene3D" id="1.10.3720.10">
    <property type="entry name" value="MetI-like"/>
    <property type="match status" value="1"/>
</dbReference>
<dbReference type="PANTHER" id="PTHR30177">
    <property type="entry name" value="GLYCINE BETAINE/L-PROLINE TRANSPORT SYSTEM PERMEASE PROTEIN PROW"/>
    <property type="match status" value="1"/>
</dbReference>
<keyword evidence="10" id="KW-1185">Reference proteome</keyword>
<feature type="compositionally biased region" description="Low complexity" evidence="7">
    <location>
        <begin position="222"/>
        <end position="241"/>
    </location>
</feature>
<proteinExistence type="inferred from homology"/>
<feature type="transmembrane region" description="Helical" evidence="6">
    <location>
        <begin position="79"/>
        <end position="100"/>
    </location>
</feature>
<gene>
    <name evidence="9" type="ORF">Bequi_07130</name>
</gene>
<dbReference type="Pfam" id="PF00528">
    <property type="entry name" value="BPD_transp_1"/>
    <property type="match status" value="1"/>
</dbReference>
<evidence type="ECO:0000256" key="5">
    <source>
        <dbReference type="ARBA" id="ARBA00023136"/>
    </source>
</evidence>
<evidence type="ECO:0000259" key="8">
    <source>
        <dbReference type="PROSITE" id="PS50928"/>
    </source>
</evidence>
<name>A0ABT0QZS2_9MICO</name>
<keyword evidence="5 6" id="KW-0472">Membrane</keyword>
<evidence type="ECO:0000256" key="3">
    <source>
        <dbReference type="ARBA" id="ARBA00022692"/>
    </source>
</evidence>
<evidence type="ECO:0000313" key="10">
    <source>
        <dbReference type="Proteomes" id="UP001203761"/>
    </source>
</evidence>
<dbReference type="PANTHER" id="PTHR30177:SF4">
    <property type="entry name" value="OSMOPROTECTANT IMPORT PERMEASE PROTEIN OSMW"/>
    <property type="match status" value="1"/>
</dbReference>
<feature type="transmembrane region" description="Helical" evidence="6">
    <location>
        <begin position="132"/>
        <end position="159"/>
    </location>
</feature>
<comment type="similarity">
    <text evidence="6">Belongs to the binding-protein-dependent transport system permease family.</text>
</comment>
<keyword evidence="4 6" id="KW-1133">Transmembrane helix</keyword>
<keyword evidence="2 6" id="KW-0813">Transport</keyword>
<accession>A0ABT0QZS2</accession>
<dbReference type="EMBL" id="JAKNCJ010000002">
    <property type="protein sequence ID" value="MCL6423157.1"/>
    <property type="molecule type" value="Genomic_DNA"/>
</dbReference>
<feature type="domain" description="ABC transmembrane type-1" evidence="8">
    <location>
        <begin position="15"/>
        <end position="204"/>
    </location>
</feature>
<dbReference type="RefSeq" id="WP_249737246.1">
    <property type="nucleotide sequence ID" value="NZ_JAKNCJ010000002.1"/>
</dbReference>
<evidence type="ECO:0000313" key="9">
    <source>
        <dbReference type="EMBL" id="MCL6423157.1"/>
    </source>
</evidence>
<keyword evidence="3 6" id="KW-0812">Transmembrane</keyword>
<feature type="transmembrane region" description="Helical" evidence="6">
    <location>
        <begin position="179"/>
        <end position="205"/>
    </location>
</feature>
<evidence type="ECO:0000256" key="6">
    <source>
        <dbReference type="RuleBase" id="RU363032"/>
    </source>
</evidence>
<evidence type="ECO:0000256" key="7">
    <source>
        <dbReference type="SAM" id="MobiDB-lite"/>
    </source>
</evidence>
<dbReference type="InterPro" id="IPR000515">
    <property type="entry name" value="MetI-like"/>
</dbReference>
<evidence type="ECO:0000256" key="1">
    <source>
        <dbReference type="ARBA" id="ARBA00004141"/>
    </source>
</evidence>
<sequence length="241" mass="25132">MSWVLANLDLLASRLGAHLLQSLPPILLAFVLAVPIAKLASARGWLRSSVTTTAGLLYAIPSLPLFIVLPIILGTSIRSPLNIVVALTIYGLALMIPTAAEALRAVRGATLDSATAQGFTPWARFWQVELPLAGPALVAGLRVVAVSTVSLVTVGGVLGVPNLGLLFIDGFQRGITAEILSGILLTAALALLLDALIVLAGRLLLPWSRPARTAKVRTAPRAGQQTAQTAHQAAQQTGEAR</sequence>
<protein>
    <submittedName>
        <fullName evidence="9">ABC transporter permease subunit</fullName>
    </submittedName>
</protein>
<comment type="subcellular location">
    <subcellularLocation>
        <location evidence="6">Cell membrane</location>
        <topology evidence="6">Multi-pass membrane protein</topology>
    </subcellularLocation>
    <subcellularLocation>
        <location evidence="1">Membrane</location>
        <topology evidence="1">Multi-pass membrane protein</topology>
    </subcellularLocation>
</comment>
<evidence type="ECO:0000256" key="2">
    <source>
        <dbReference type="ARBA" id="ARBA00022448"/>
    </source>
</evidence>
<dbReference type="Proteomes" id="UP001203761">
    <property type="component" value="Unassembled WGS sequence"/>
</dbReference>
<dbReference type="CDD" id="cd06261">
    <property type="entry name" value="TM_PBP2"/>
    <property type="match status" value="1"/>
</dbReference>
<feature type="transmembrane region" description="Helical" evidence="6">
    <location>
        <begin position="52"/>
        <end position="73"/>
    </location>
</feature>
<reference evidence="9" key="1">
    <citation type="submission" date="2022-02" db="EMBL/GenBank/DDBJ databases">
        <authorList>
            <person name="Lee M."/>
            <person name="Kim S.-J."/>
            <person name="Jung M.-Y."/>
        </authorList>
    </citation>
    <scope>NUCLEOTIDE SEQUENCE</scope>
    <source>
        <strain evidence="9">JHP9</strain>
    </source>
</reference>
<feature type="transmembrane region" description="Helical" evidence="6">
    <location>
        <begin position="20"/>
        <end position="40"/>
    </location>
</feature>
<organism evidence="9 10">
    <name type="scientific">Brachybacterium equifaecis</name>
    <dbReference type="NCBI Taxonomy" id="2910770"/>
    <lineage>
        <taxon>Bacteria</taxon>
        <taxon>Bacillati</taxon>
        <taxon>Actinomycetota</taxon>
        <taxon>Actinomycetes</taxon>
        <taxon>Micrococcales</taxon>
        <taxon>Dermabacteraceae</taxon>
        <taxon>Brachybacterium</taxon>
    </lineage>
</organism>
<dbReference type="InterPro" id="IPR051204">
    <property type="entry name" value="ABC_transp_perm/SBD"/>
</dbReference>
<dbReference type="SUPFAM" id="SSF161098">
    <property type="entry name" value="MetI-like"/>
    <property type="match status" value="1"/>
</dbReference>
<dbReference type="PROSITE" id="PS50928">
    <property type="entry name" value="ABC_TM1"/>
    <property type="match status" value="1"/>
</dbReference>
<comment type="caution">
    <text evidence="9">The sequence shown here is derived from an EMBL/GenBank/DDBJ whole genome shotgun (WGS) entry which is preliminary data.</text>
</comment>